<dbReference type="Pfam" id="PF07811">
    <property type="entry name" value="TadE"/>
    <property type="match status" value="1"/>
</dbReference>
<gene>
    <name evidence="3" type="ORF">I4I81_29805</name>
</gene>
<dbReference type="RefSeq" id="WP_218600955.1">
    <property type="nucleotide sequence ID" value="NZ_JADQDJ010000007.1"/>
</dbReference>
<dbReference type="InterPro" id="IPR012495">
    <property type="entry name" value="TadE-like_dom"/>
</dbReference>
<organism evidence="3 4">
    <name type="scientific">Pseudonocardia abyssalis</name>
    <dbReference type="NCBI Taxonomy" id="2792008"/>
    <lineage>
        <taxon>Bacteria</taxon>
        <taxon>Bacillati</taxon>
        <taxon>Actinomycetota</taxon>
        <taxon>Actinomycetes</taxon>
        <taxon>Pseudonocardiales</taxon>
        <taxon>Pseudonocardiaceae</taxon>
        <taxon>Pseudonocardia</taxon>
    </lineage>
</organism>
<evidence type="ECO:0000259" key="2">
    <source>
        <dbReference type="Pfam" id="PF07811"/>
    </source>
</evidence>
<keyword evidence="1" id="KW-0812">Transmembrane</keyword>
<accession>A0ABS6V1N7</accession>
<protein>
    <submittedName>
        <fullName evidence="3">Pilus assembly protein</fullName>
    </submittedName>
</protein>
<dbReference type="EMBL" id="JADQDK010000001">
    <property type="protein sequence ID" value="MBW0138428.1"/>
    <property type="molecule type" value="Genomic_DNA"/>
</dbReference>
<proteinExistence type="predicted"/>
<name>A0ABS6V1N7_9PSEU</name>
<feature type="transmembrane region" description="Helical" evidence="1">
    <location>
        <begin position="26"/>
        <end position="46"/>
    </location>
</feature>
<comment type="caution">
    <text evidence="3">The sequence shown here is derived from an EMBL/GenBank/DDBJ whole genome shotgun (WGS) entry which is preliminary data.</text>
</comment>
<evidence type="ECO:0000313" key="3">
    <source>
        <dbReference type="EMBL" id="MBW0138428.1"/>
    </source>
</evidence>
<evidence type="ECO:0000256" key="1">
    <source>
        <dbReference type="SAM" id="Phobius"/>
    </source>
</evidence>
<evidence type="ECO:0000313" key="4">
    <source>
        <dbReference type="Proteomes" id="UP000694287"/>
    </source>
</evidence>
<keyword evidence="4" id="KW-1185">Reference proteome</keyword>
<dbReference type="Proteomes" id="UP000694287">
    <property type="component" value="Unassembled WGS sequence"/>
</dbReference>
<sequence>MTTAGGVRQRLRQVVDDDRGSATAELAVATPLLLLMLMLIVQFALWSHASHVAQAAAAQGLGAARTVAGTGADGTREASELLAQLAGGPLAAPLVETTRDATSVTVTVSGTVTPVVPFLVLPVRAVAVGPVERFTSDERPIA</sequence>
<feature type="domain" description="TadE-like" evidence="2">
    <location>
        <begin position="20"/>
        <end position="60"/>
    </location>
</feature>
<keyword evidence="1" id="KW-0472">Membrane</keyword>
<keyword evidence="1" id="KW-1133">Transmembrane helix</keyword>
<reference evidence="3 4" key="1">
    <citation type="submission" date="2020-11" db="EMBL/GenBank/DDBJ databases">
        <title>Pseudonocardia abyssalis sp. nov. and Pseudonocardia oceani sp. nov., description and phylogenomic analysis of two novel actinomycetes isolated from the deep Southern Ocean.</title>
        <authorList>
            <person name="Parra J."/>
        </authorList>
    </citation>
    <scope>NUCLEOTIDE SEQUENCE [LARGE SCALE GENOMIC DNA]</scope>
    <source>
        <strain evidence="3 4">KRD-168</strain>
    </source>
</reference>